<evidence type="ECO:0000313" key="3">
    <source>
        <dbReference type="Proteomes" id="UP000604046"/>
    </source>
</evidence>
<reference evidence="2" key="1">
    <citation type="submission" date="2021-02" db="EMBL/GenBank/DDBJ databases">
        <authorList>
            <person name="Dougan E. K."/>
            <person name="Rhodes N."/>
            <person name="Thang M."/>
            <person name="Chan C."/>
        </authorList>
    </citation>
    <scope>NUCLEOTIDE SEQUENCE</scope>
</reference>
<dbReference type="EMBL" id="CAJNDS010001138">
    <property type="protein sequence ID" value="CAE7249323.1"/>
    <property type="molecule type" value="Genomic_DNA"/>
</dbReference>
<keyword evidence="3" id="KW-1185">Reference proteome</keyword>
<evidence type="ECO:0000313" key="2">
    <source>
        <dbReference type="EMBL" id="CAE7249323.1"/>
    </source>
</evidence>
<dbReference type="OrthoDB" id="435196at2759"/>
<name>A0A812M1X1_9DINO</name>
<organism evidence="2 3">
    <name type="scientific">Symbiodinium natans</name>
    <dbReference type="NCBI Taxonomy" id="878477"/>
    <lineage>
        <taxon>Eukaryota</taxon>
        <taxon>Sar</taxon>
        <taxon>Alveolata</taxon>
        <taxon>Dinophyceae</taxon>
        <taxon>Suessiales</taxon>
        <taxon>Symbiodiniaceae</taxon>
        <taxon>Symbiodinium</taxon>
    </lineage>
</organism>
<proteinExistence type="predicted"/>
<feature type="region of interest" description="Disordered" evidence="1">
    <location>
        <begin position="1"/>
        <end position="36"/>
    </location>
</feature>
<comment type="caution">
    <text evidence="2">The sequence shown here is derived from an EMBL/GenBank/DDBJ whole genome shotgun (WGS) entry which is preliminary data.</text>
</comment>
<feature type="region of interest" description="Disordered" evidence="1">
    <location>
        <begin position="132"/>
        <end position="152"/>
    </location>
</feature>
<sequence length="152" mass="16241">MARGIPCWDSQGNPVPVSRPLRSDRHPDGIPDLPPGDARRVRLANESYLALRQAVRLGLQRGILIAVENPRSSLFWKTSFWRDVAHAFSPCGSPGAPMVATVPSSPGLPTRILLSSPCANCVPAALRMRLGASTPRPPTVSPPVGRPPTLVS</sequence>
<dbReference type="AlphaFoldDB" id="A0A812M1X1"/>
<gene>
    <name evidence="2" type="ORF">SNAT2548_LOCUS12140</name>
</gene>
<feature type="compositionally biased region" description="Pro residues" evidence="1">
    <location>
        <begin position="135"/>
        <end position="146"/>
    </location>
</feature>
<accession>A0A812M1X1</accession>
<dbReference type="Proteomes" id="UP000604046">
    <property type="component" value="Unassembled WGS sequence"/>
</dbReference>
<evidence type="ECO:0000256" key="1">
    <source>
        <dbReference type="SAM" id="MobiDB-lite"/>
    </source>
</evidence>
<protein>
    <submittedName>
        <fullName evidence="2">Uncharacterized protein</fullName>
    </submittedName>
</protein>